<proteinExistence type="predicted"/>
<protein>
    <submittedName>
        <fullName evidence="1">Uncharacterized protein</fullName>
    </submittedName>
</protein>
<comment type="caution">
    <text evidence="1">The sequence shown here is derived from an EMBL/GenBank/DDBJ whole genome shotgun (WGS) entry which is preliminary data.</text>
</comment>
<dbReference type="AlphaFoldDB" id="A0AAV5AFM5"/>
<organism evidence="1 2">
    <name type="scientific">Clathrus columnatus</name>
    <dbReference type="NCBI Taxonomy" id="1419009"/>
    <lineage>
        <taxon>Eukaryota</taxon>
        <taxon>Fungi</taxon>
        <taxon>Dikarya</taxon>
        <taxon>Basidiomycota</taxon>
        <taxon>Agaricomycotina</taxon>
        <taxon>Agaricomycetes</taxon>
        <taxon>Phallomycetidae</taxon>
        <taxon>Phallales</taxon>
        <taxon>Clathraceae</taxon>
        <taxon>Clathrus</taxon>
    </lineage>
</organism>
<dbReference type="EMBL" id="BPWL01000008">
    <property type="protein sequence ID" value="GJJ13441.1"/>
    <property type="molecule type" value="Genomic_DNA"/>
</dbReference>
<name>A0AAV5AFM5_9AGAM</name>
<reference evidence="1" key="1">
    <citation type="submission" date="2021-10" db="EMBL/GenBank/DDBJ databases">
        <title>De novo Genome Assembly of Clathrus columnatus (Basidiomycota, Fungi) Using Illumina and Nanopore Sequence Data.</title>
        <authorList>
            <person name="Ogiso-Tanaka E."/>
            <person name="Itagaki H."/>
            <person name="Hosoya T."/>
            <person name="Hosaka K."/>
        </authorList>
    </citation>
    <scope>NUCLEOTIDE SEQUENCE</scope>
    <source>
        <strain evidence="1">MO-923</strain>
    </source>
</reference>
<evidence type="ECO:0000313" key="1">
    <source>
        <dbReference type="EMBL" id="GJJ13441.1"/>
    </source>
</evidence>
<evidence type="ECO:0000313" key="2">
    <source>
        <dbReference type="Proteomes" id="UP001050691"/>
    </source>
</evidence>
<keyword evidence="2" id="KW-1185">Reference proteome</keyword>
<gene>
    <name evidence="1" type="ORF">Clacol_007695</name>
</gene>
<sequence>MKDVAEVPCDWAPKTDAALVTEHMMLPVPEEVLVATSQVDMRIGADQGDSVRLGVTKASITRTGD</sequence>
<accession>A0AAV5AFM5</accession>
<dbReference type="Proteomes" id="UP001050691">
    <property type="component" value="Unassembled WGS sequence"/>
</dbReference>